<keyword evidence="2" id="KW-1185">Reference proteome</keyword>
<evidence type="ECO:0000313" key="1">
    <source>
        <dbReference type="EMBL" id="PQA59108.1"/>
    </source>
</evidence>
<dbReference type="AlphaFoldDB" id="A0A2S7INC7"/>
<accession>A0A2S7INC7</accession>
<name>A0A2S7INC7_9BACT</name>
<evidence type="ECO:0000313" key="2">
    <source>
        <dbReference type="Proteomes" id="UP000239590"/>
    </source>
</evidence>
<evidence type="ECO:0008006" key="3">
    <source>
        <dbReference type="Google" id="ProtNLM"/>
    </source>
</evidence>
<dbReference type="OrthoDB" id="1375905at2"/>
<reference evidence="2" key="1">
    <citation type="submission" date="2018-02" db="EMBL/GenBank/DDBJ databases">
        <title>Genome sequencing of Solimonas sp. HR-BB.</title>
        <authorList>
            <person name="Lee Y."/>
            <person name="Jeon C.O."/>
        </authorList>
    </citation>
    <scope>NUCLEOTIDE SEQUENCE [LARGE SCALE GENOMIC DNA]</scope>
    <source>
        <strain evidence="2">HR-U</strain>
    </source>
</reference>
<dbReference type="EMBL" id="PTRA01000001">
    <property type="protein sequence ID" value="PQA59108.1"/>
    <property type="molecule type" value="Genomic_DNA"/>
</dbReference>
<comment type="caution">
    <text evidence="1">The sequence shown here is derived from an EMBL/GenBank/DDBJ whole genome shotgun (WGS) entry which is preliminary data.</text>
</comment>
<dbReference type="RefSeq" id="WP_104710351.1">
    <property type="nucleotide sequence ID" value="NZ_PTRA01000001.1"/>
</dbReference>
<gene>
    <name evidence="1" type="ORF">C5O19_05485</name>
</gene>
<sequence length="219" mass="25084">MKKIFVTITVLVGISLGLKAQSTQQDAEAYTRTITKRADKIVATLHTPDSVQVRDIIVEQYRQLNTTHDLYNAQIKQIKVATDLSKEIQETKIKQTEEQRMSALEKAHSSYLSKLKRVLSQQQIEAVKDGMTYGVLPITYKGYQEMLPELTENQKKQILAYLTEARERAMDAESSNKKHAWFGKYKGKINNYLSASGIDMKQASKAWEERIAREKNKLN</sequence>
<dbReference type="Proteomes" id="UP000239590">
    <property type="component" value="Unassembled WGS sequence"/>
</dbReference>
<dbReference type="Pfam" id="PF12875">
    <property type="entry name" value="DUF3826"/>
    <property type="match status" value="1"/>
</dbReference>
<proteinExistence type="predicted"/>
<protein>
    <recommendedName>
        <fullName evidence="3">DUF3826 domain-containing protein</fullName>
    </recommendedName>
</protein>
<dbReference type="InterPro" id="IPR024284">
    <property type="entry name" value="DUF3826"/>
</dbReference>
<organism evidence="1 2">
    <name type="scientific">Siphonobacter curvatus</name>
    <dbReference type="NCBI Taxonomy" id="2094562"/>
    <lineage>
        <taxon>Bacteria</taxon>
        <taxon>Pseudomonadati</taxon>
        <taxon>Bacteroidota</taxon>
        <taxon>Cytophagia</taxon>
        <taxon>Cytophagales</taxon>
        <taxon>Cytophagaceae</taxon>
        <taxon>Siphonobacter</taxon>
    </lineage>
</organism>